<protein>
    <submittedName>
        <fullName evidence="2">Uncharacterized protein</fullName>
    </submittedName>
</protein>
<keyword evidence="3" id="KW-1185">Reference proteome</keyword>
<organism evidence="2 3">
    <name type="scientific">Boletus edulis BED1</name>
    <dbReference type="NCBI Taxonomy" id="1328754"/>
    <lineage>
        <taxon>Eukaryota</taxon>
        <taxon>Fungi</taxon>
        <taxon>Dikarya</taxon>
        <taxon>Basidiomycota</taxon>
        <taxon>Agaricomycotina</taxon>
        <taxon>Agaricomycetes</taxon>
        <taxon>Agaricomycetidae</taxon>
        <taxon>Boletales</taxon>
        <taxon>Boletineae</taxon>
        <taxon>Boletaceae</taxon>
        <taxon>Boletoideae</taxon>
        <taxon>Boletus</taxon>
    </lineage>
</organism>
<comment type="caution">
    <text evidence="2">The sequence shown here is derived from an EMBL/GenBank/DDBJ whole genome shotgun (WGS) entry which is preliminary data.</text>
</comment>
<evidence type="ECO:0000256" key="1">
    <source>
        <dbReference type="SAM" id="Phobius"/>
    </source>
</evidence>
<reference evidence="2" key="1">
    <citation type="submission" date="2019-10" db="EMBL/GenBank/DDBJ databases">
        <authorList>
            <consortium name="DOE Joint Genome Institute"/>
            <person name="Kuo A."/>
            <person name="Miyauchi S."/>
            <person name="Kiss E."/>
            <person name="Drula E."/>
            <person name="Kohler A."/>
            <person name="Sanchez-Garcia M."/>
            <person name="Andreopoulos B."/>
            <person name="Barry K.W."/>
            <person name="Bonito G."/>
            <person name="Buee M."/>
            <person name="Carver A."/>
            <person name="Chen C."/>
            <person name="Cichocki N."/>
            <person name="Clum A."/>
            <person name="Culley D."/>
            <person name="Crous P.W."/>
            <person name="Fauchery L."/>
            <person name="Girlanda M."/>
            <person name="Hayes R."/>
            <person name="Keri Z."/>
            <person name="LaButti K."/>
            <person name="Lipzen A."/>
            <person name="Lombard V."/>
            <person name="Magnuson J."/>
            <person name="Maillard F."/>
            <person name="Morin E."/>
            <person name="Murat C."/>
            <person name="Nolan M."/>
            <person name="Ohm R."/>
            <person name="Pangilinan J."/>
            <person name="Pereira M."/>
            <person name="Perotto S."/>
            <person name="Peter M."/>
            <person name="Riley R."/>
            <person name="Sitrit Y."/>
            <person name="Stielow B."/>
            <person name="Szollosi G."/>
            <person name="Zifcakova L."/>
            <person name="Stursova M."/>
            <person name="Spatafora J.W."/>
            <person name="Tedersoo L."/>
            <person name="Vaario L.-M."/>
            <person name="Yamada A."/>
            <person name="Yan M."/>
            <person name="Wang P."/>
            <person name="Xu J."/>
            <person name="Bruns T."/>
            <person name="Baldrian P."/>
            <person name="Vilgalys R."/>
            <person name="Henrissat B."/>
            <person name="Grigoriev I.V."/>
            <person name="Hibbett D."/>
            <person name="Nagy L.G."/>
            <person name="Martin F.M."/>
        </authorList>
    </citation>
    <scope>NUCLEOTIDE SEQUENCE</scope>
    <source>
        <strain evidence="2">BED1</strain>
    </source>
</reference>
<keyword evidence="1" id="KW-0472">Membrane</keyword>
<name>A0AAD4GNC0_BOLED</name>
<keyword evidence="1" id="KW-1133">Transmembrane helix</keyword>
<feature type="transmembrane region" description="Helical" evidence="1">
    <location>
        <begin position="12"/>
        <end position="30"/>
    </location>
</feature>
<dbReference type="AlphaFoldDB" id="A0AAD4GNC0"/>
<accession>A0AAD4GNC0</accession>
<evidence type="ECO:0000313" key="3">
    <source>
        <dbReference type="Proteomes" id="UP001194468"/>
    </source>
</evidence>
<keyword evidence="1" id="KW-0812">Transmembrane</keyword>
<feature type="non-terminal residue" evidence="2">
    <location>
        <position position="51"/>
    </location>
</feature>
<dbReference type="Proteomes" id="UP001194468">
    <property type="component" value="Unassembled WGS sequence"/>
</dbReference>
<gene>
    <name evidence="2" type="ORF">L210DRAFT_3340043</name>
</gene>
<proteinExistence type="predicted"/>
<evidence type="ECO:0000313" key="2">
    <source>
        <dbReference type="EMBL" id="KAF8452574.1"/>
    </source>
</evidence>
<dbReference type="EMBL" id="WHUW01000001">
    <property type="protein sequence ID" value="KAF8452574.1"/>
    <property type="molecule type" value="Genomic_DNA"/>
</dbReference>
<sequence length="51" mass="5895">MAPKLYPQAQRLRTIIVTVPIMGATAYVLFERLVHGKPQKTLPRRDDTHEH</sequence>
<reference evidence="2" key="2">
    <citation type="journal article" date="2020" name="Nat. Commun.">
        <title>Large-scale genome sequencing of mycorrhizal fungi provides insights into the early evolution of symbiotic traits.</title>
        <authorList>
            <person name="Miyauchi S."/>
            <person name="Kiss E."/>
            <person name="Kuo A."/>
            <person name="Drula E."/>
            <person name="Kohler A."/>
            <person name="Sanchez-Garcia M."/>
            <person name="Morin E."/>
            <person name="Andreopoulos B."/>
            <person name="Barry K.W."/>
            <person name="Bonito G."/>
            <person name="Buee M."/>
            <person name="Carver A."/>
            <person name="Chen C."/>
            <person name="Cichocki N."/>
            <person name="Clum A."/>
            <person name="Culley D."/>
            <person name="Crous P.W."/>
            <person name="Fauchery L."/>
            <person name="Girlanda M."/>
            <person name="Hayes R.D."/>
            <person name="Keri Z."/>
            <person name="LaButti K."/>
            <person name="Lipzen A."/>
            <person name="Lombard V."/>
            <person name="Magnuson J."/>
            <person name="Maillard F."/>
            <person name="Murat C."/>
            <person name="Nolan M."/>
            <person name="Ohm R.A."/>
            <person name="Pangilinan J."/>
            <person name="Pereira M.F."/>
            <person name="Perotto S."/>
            <person name="Peter M."/>
            <person name="Pfister S."/>
            <person name="Riley R."/>
            <person name="Sitrit Y."/>
            <person name="Stielow J.B."/>
            <person name="Szollosi G."/>
            <person name="Zifcakova L."/>
            <person name="Stursova M."/>
            <person name="Spatafora J.W."/>
            <person name="Tedersoo L."/>
            <person name="Vaario L.M."/>
            <person name="Yamada A."/>
            <person name="Yan M."/>
            <person name="Wang P."/>
            <person name="Xu J."/>
            <person name="Bruns T."/>
            <person name="Baldrian P."/>
            <person name="Vilgalys R."/>
            <person name="Dunand C."/>
            <person name="Henrissat B."/>
            <person name="Grigoriev I.V."/>
            <person name="Hibbett D."/>
            <person name="Nagy L.G."/>
            <person name="Martin F.M."/>
        </authorList>
    </citation>
    <scope>NUCLEOTIDE SEQUENCE</scope>
    <source>
        <strain evidence="2">BED1</strain>
    </source>
</reference>